<dbReference type="RefSeq" id="WP_129132834.1">
    <property type="nucleotide sequence ID" value="NZ_SDHW01000009.1"/>
</dbReference>
<protein>
    <submittedName>
        <fullName evidence="1">Uncharacterized protein</fullName>
    </submittedName>
</protein>
<evidence type="ECO:0000313" key="2">
    <source>
        <dbReference type="Proteomes" id="UP000290204"/>
    </source>
</evidence>
<evidence type="ECO:0000313" key="1">
    <source>
        <dbReference type="EMBL" id="RXK57582.1"/>
    </source>
</evidence>
<keyword evidence="2" id="KW-1185">Reference proteome</keyword>
<gene>
    <name evidence="1" type="ORF">ESA94_20500</name>
</gene>
<dbReference type="AlphaFoldDB" id="A0A4Q1CDZ4"/>
<dbReference type="EMBL" id="SDHW01000009">
    <property type="protein sequence ID" value="RXK57582.1"/>
    <property type="molecule type" value="Genomic_DNA"/>
</dbReference>
<organism evidence="1 2">
    <name type="scientific">Lacibacter luteus</name>
    <dbReference type="NCBI Taxonomy" id="2508719"/>
    <lineage>
        <taxon>Bacteria</taxon>
        <taxon>Pseudomonadati</taxon>
        <taxon>Bacteroidota</taxon>
        <taxon>Chitinophagia</taxon>
        <taxon>Chitinophagales</taxon>
        <taxon>Chitinophagaceae</taxon>
        <taxon>Lacibacter</taxon>
    </lineage>
</organism>
<proteinExistence type="predicted"/>
<dbReference type="Proteomes" id="UP000290204">
    <property type="component" value="Unassembled WGS sequence"/>
</dbReference>
<accession>A0A4Q1CDZ4</accession>
<sequence>MIKYAVINKNSRVEFTNQQEAISYQKSNGGTIEQFEEAEQPPVVIIPEKVPLWCLRTVLRSLGLLQTVKDTIAAMPESNLKIAAEEGLEYSNTVLRNSPTTLFIQSVLQLTDAQVDEIFINADKVEA</sequence>
<reference evidence="1 2" key="1">
    <citation type="submission" date="2019-01" db="EMBL/GenBank/DDBJ databases">
        <title>Lacibacter sp. strain TTM-7.</title>
        <authorList>
            <person name="Chen W.-M."/>
        </authorList>
    </citation>
    <scope>NUCLEOTIDE SEQUENCE [LARGE SCALE GENOMIC DNA]</scope>
    <source>
        <strain evidence="1 2">TTM-7</strain>
    </source>
</reference>
<comment type="caution">
    <text evidence="1">The sequence shown here is derived from an EMBL/GenBank/DDBJ whole genome shotgun (WGS) entry which is preliminary data.</text>
</comment>
<name>A0A4Q1CDZ4_9BACT</name>